<accession>A0A1I7X2J3</accession>
<name>A0A1I7X2J3_HETBA</name>
<organism evidence="1 2">
    <name type="scientific">Heterorhabditis bacteriophora</name>
    <name type="common">Entomopathogenic nematode worm</name>
    <dbReference type="NCBI Taxonomy" id="37862"/>
    <lineage>
        <taxon>Eukaryota</taxon>
        <taxon>Metazoa</taxon>
        <taxon>Ecdysozoa</taxon>
        <taxon>Nematoda</taxon>
        <taxon>Chromadorea</taxon>
        <taxon>Rhabditida</taxon>
        <taxon>Rhabditina</taxon>
        <taxon>Rhabditomorpha</taxon>
        <taxon>Strongyloidea</taxon>
        <taxon>Heterorhabditidae</taxon>
        <taxon>Heterorhabditis</taxon>
    </lineage>
</organism>
<proteinExistence type="predicted"/>
<reference evidence="2" key="1">
    <citation type="submission" date="2016-11" db="UniProtKB">
        <authorList>
            <consortium name="WormBaseParasite"/>
        </authorList>
    </citation>
    <scope>IDENTIFICATION</scope>
</reference>
<sequence>MKNESCVPMQIGRANIEALPNKGIQCVKSVNFPYHCSKTVHSILICIMLHLSNAGLRSAVDNFDRHHPKRIIELNAYNDYLQYNSCSSSSIKCNISRF</sequence>
<keyword evidence="1" id="KW-1185">Reference proteome</keyword>
<protein>
    <submittedName>
        <fullName evidence="2">Ovule protein</fullName>
    </submittedName>
</protein>
<evidence type="ECO:0000313" key="1">
    <source>
        <dbReference type="Proteomes" id="UP000095283"/>
    </source>
</evidence>
<dbReference type="WBParaSite" id="Hba_11812">
    <property type="protein sequence ID" value="Hba_11812"/>
    <property type="gene ID" value="Hba_11812"/>
</dbReference>
<dbReference type="Proteomes" id="UP000095283">
    <property type="component" value="Unplaced"/>
</dbReference>
<evidence type="ECO:0000313" key="2">
    <source>
        <dbReference type="WBParaSite" id="Hba_11812"/>
    </source>
</evidence>
<dbReference type="AlphaFoldDB" id="A0A1I7X2J3"/>